<evidence type="ECO:0000256" key="1">
    <source>
        <dbReference type="SAM" id="MobiDB-lite"/>
    </source>
</evidence>
<organism evidence="2 3">
    <name type="scientific">Patulibacter medicamentivorans</name>
    <dbReference type="NCBI Taxonomy" id="1097667"/>
    <lineage>
        <taxon>Bacteria</taxon>
        <taxon>Bacillati</taxon>
        <taxon>Actinomycetota</taxon>
        <taxon>Thermoleophilia</taxon>
        <taxon>Solirubrobacterales</taxon>
        <taxon>Patulibacteraceae</taxon>
        <taxon>Patulibacter</taxon>
    </lineage>
</organism>
<reference evidence="2 3" key="1">
    <citation type="journal article" date="2013" name="Biodegradation">
        <title>Quantitative proteomic analysis of ibuprofen-degrading Patulibacter sp. strain I11.</title>
        <authorList>
            <person name="Almeida B."/>
            <person name="Kjeldal H."/>
            <person name="Lolas I."/>
            <person name="Knudsen A.D."/>
            <person name="Carvalho G."/>
            <person name="Nielsen K.L."/>
            <person name="Barreto Crespo M.T."/>
            <person name="Stensballe A."/>
            <person name="Nielsen J.L."/>
        </authorList>
    </citation>
    <scope>NUCLEOTIDE SEQUENCE [LARGE SCALE GENOMIC DNA]</scope>
    <source>
        <strain evidence="2 3">I11</strain>
    </source>
</reference>
<accession>H0EA83</accession>
<protein>
    <submittedName>
        <fullName evidence="2">Uncharacterized protein</fullName>
    </submittedName>
</protein>
<sequence>MANGNLSENNVAHELVVEGKSFGFFDCDELEWGVDASSVDDPEYGNVPTGGIPTGGDVEMNRPWFSARDTPAYHELVPQRGIAKVVINVHEVDGARQPVSSTPLDVLTGILGAVTKPAGGRGSSETARFKVGVQVAAR</sequence>
<dbReference type="PATRIC" id="fig|1097667.3.peg.3722"/>
<evidence type="ECO:0000313" key="2">
    <source>
        <dbReference type="EMBL" id="EHN09423.1"/>
    </source>
</evidence>
<dbReference type="AlphaFoldDB" id="H0EA83"/>
<evidence type="ECO:0000313" key="3">
    <source>
        <dbReference type="Proteomes" id="UP000005143"/>
    </source>
</evidence>
<comment type="caution">
    <text evidence="2">The sequence shown here is derived from an EMBL/GenBank/DDBJ whole genome shotgun (WGS) entry which is preliminary data.</text>
</comment>
<dbReference type="EMBL" id="AGUD01000292">
    <property type="protein sequence ID" value="EHN09423.1"/>
    <property type="molecule type" value="Genomic_DNA"/>
</dbReference>
<gene>
    <name evidence="2" type="ORF">PAI11_37570</name>
</gene>
<dbReference type="RefSeq" id="WP_007578193.1">
    <property type="nucleotide sequence ID" value="NZ_AGUD01000292.1"/>
</dbReference>
<name>H0EA83_9ACTN</name>
<feature type="region of interest" description="Disordered" evidence="1">
    <location>
        <begin position="38"/>
        <end position="60"/>
    </location>
</feature>
<dbReference type="Proteomes" id="UP000005143">
    <property type="component" value="Unassembled WGS sequence"/>
</dbReference>
<proteinExistence type="predicted"/>
<keyword evidence="3" id="KW-1185">Reference proteome</keyword>